<organism evidence="2 3">
    <name type="scientific">Psychromonas arctica</name>
    <dbReference type="NCBI Taxonomy" id="168275"/>
    <lineage>
        <taxon>Bacteria</taxon>
        <taxon>Pseudomonadati</taxon>
        <taxon>Pseudomonadota</taxon>
        <taxon>Gammaproteobacteria</taxon>
        <taxon>Alteromonadales</taxon>
        <taxon>Psychromonadaceae</taxon>
        <taxon>Psychromonas</taxon>
    </lineage>
</organism>
<evidence type="ECO:0000313" key="2">
    <source>
        <dbReference type="EMBL" id="MEL0660099.1"/>
    </source>
</evidence>
<evidence type="ECO:0008006" key="4">
    <source>
        <dbReference type="Google" id="ProtNLM"/>
    </source>
</evidence>
<evidence type="ECO:0000256" key="1">
    <source>
        <dbReference type="SAM" id="SignalP"/>
    </source>
</evidence>
<dbReference type="RefSeq" id="WP_341628587.1">
    <property type="nucleotide sequence ID" value="NZ_JBAKBA010000033.1"/>
</dbReference>
<keyword evidence="3" id="KW-1185">Reference proteome</keyword>
<proteinExistence type="predicted"/>
<dbReference type="Proteomes" id="UP001366060">
    <property type="component" value="Unassembled WGS sequence"/>
</dbReference>
<dbReference type="InterPro" id="IPR011990">
    <property type="entry name" value="TPR-like_helical_dom_sf"/>
</dbReference>
<feature type="chain" id="PRO_5045727460" description="Lipoprotein" evidence="1">
    <location>
        <begin position="20"/>
        <end position="411"/>
    </location>
</feature>
<gene>
    <name evidence="2" type="ORF">V6255_13235</name>
</gene>
<feature type="signal peptide" evidence="1">
    <location>
        <begin position="1"/>
        <end position="19"/>
    </location>
</feature>
<protein>
    <recommendedName>
        <fullName evidence="4">Lipoprotein</fullName>
    </recommendedName>
</protein>
<dbReference type="PROSITE" id="PS51257">
    <property type="entry name" value="PROKAR_LIPOPROTEIN"/>
    <property type="match status" value="1"/>
</dbReference>
<sequence>MHKLLIVLLLLLTGCVAQQNNNKLANELRQTSPEHILSILQENKPDTSDIAQYYLNLGYLQLLSGEFTSAIESLSTANNEMQLLSAISITENVAAGTVNETLRRYSGYPLDRVMVHNMLALSYLFNQDIEGARIEMLQADVEMKKLSEGEDLSGQLASTHLLSAIIYELLDERSDAFISYQLTENILNKRQIGLPEGLKLGLLRASKKMGNDQEYDRYSKLYPSLAKKTNLNKQVFILYFNGVVSNKEQRSIVVPSFNGRQLIRVSVPGYPNTRILQQQANISDGIHRVNSALIENIDTLAREDLDKEYPSILLLTTTRAVAKYKLVEEAQKKDPLLGALLNLATLLSEVADLRSWNMLPATVQFGYLETSFDNIAISTNNQSENPVNLNQGKQHVILATGLSDKIFHYQQ</sequence>
<accession>A0ABU9HE19</accession>
<dbReference type="SUPFAM" id="SSF48452">
    <property type="entry name" value="TPR-like"/>
    <property type="match status" value="1"/>
</dbReference>
<reference evidence="2 3" key="1">
    <citation type="submission" date="2024-02" db="EMBL/GenBank/DDBJ databases">
        <title>Bacteria isolated from the canopy kelp, Nereocystis luetkeana.</title>
        <authorList>
            <person name="Pfister C.A."/>
            <person name="Younker I.T."/>
            <person name="Light S.H."/>
        </authorList>
    </citation>
    <scope>NUCLEOTIDE SEQUENCE [LARGE SCALE GENOMIC DNA]</scope>
    <source>
        <strain evidence="2 3">TI.2.07</strain>
    </source>
</reference>
<dbReference type="EMBL" id="JBAKBA010000033">
    <property type="protein sequence ID" value="MEL0660099.1"/>
    <property type="molecule type" value="Genomic_DNA"/>
</dbReference>
<comment type="caution">
    <text evidence="2">The sequence shown here is derived from an EMBL/GenBank/DDBJ whole genome shotgun (WGS) entry which is preliminary data.</text>
</comment>
<evidence type="ECO:0000313" key="3">
    <source>
        <dbReference type="Proteomes" id="UP001366060"/>
    </source>
</evidence>
<name>A0ABU9HE19_9GAMM</name>
<keyword evidence="1" id="KW-0732">Signal</keyword>